<keyword evidence="3" id="KW-0496">Mitochondrion</keyword>
<keyword evidence="2" id="KW-0809">Transit peptide</keyword>
<dbReference type="Proteomes" id="UP001055219">
    <property type="component" value="Unassembled WGS sequence"/>
</dbReference>
<comment type="caution">
    <text evidence="7">The sequence shown here is derived from an EMBL/GenBank/DDBJ whole genome shotgun (WGS) entry which is preliminary data.</text>
</comment>
<comment type="subcellular location">
    <subcellularLocation>
        <location evidence="1">Mitochondrion matrix</location>
    </subcellularLocation>
</comment>
<dbReference type="Pfam" id="PF25455">
    <property type="entry name" value="Beta-barrel_CAF17_C"/>
    <property type="match status" value="1"/>
</dbReference>
<dbReference type="InterPro" id="IPR027266">
    <property type="entry name" value="TrmE/GcvT-like"/>
</dbReference>
<protein>
    <recommendedName>
        <fullName evidence="5">Iron-sulfur cluster assembly factor IBA57 homolog, mitochondrial</fullName>
    </recommendedName>
</protein>
<evidence type="ECO:0000256" key="2">
    <source>
        <dbReference type="ARBA" id="ARBA00022946"/>
    </source>
</evidence>
<sequence>MRPLTKRALAQAVPRRSSCLFCQSHRRAFASAPAPAAAPAAPPACGLARLPSRQLLSVSGPDTAKFLQGIVTANVSTKDDRTVDSGSYAGFLNATGRVMHDVFIYPGRNGFAGTEEGSSYIIEADAREIDKLAKLIKRYKLRAKVNVRKIDPAEVSVWHAWTDSSLDTNPTATSIRLADPRTADMGCRIIQLGDNPPEADLEQATEDAYTIRRYLRGVPEGPSEILREQALPQESNMDFMNGIEWHKGCYVGQELTIRTKHRGIVRKRILPCIVYDKNAPAPEALAYDPSSTAAQDVPAETSIGRFERRGRSAGKWLRGVGNVGLGLCRLEIMTGTTLPGETAAATFTPQDEFVLEWGQEGEKTGVKVKAFVPEWIQQGLDAHAASR</sequence>
<dbReference type="GO" id="GO:0016740">
    <property type="term" value="F:transferase activity"/>
    <property type="evidence" value="ECO:0007669"/>
    <property type="project" value="UniProtKB-KW"/>
</dbReference>
<evidence type="ECO:0000256" key="5">
    <source>
        <dbReference type="ARBA" id="ARBA00093637"/>
    </source>
</evidence>
<evidence type="ECO:0000259" key="6">
    <source>
        <dbReference type="Pfam" id="PF25455"/>
    </source>
</evidence>
<keyword evidence="8" id="KW-1185">Reference proteome</keyword>
<dbReference type="GO" id="GO:0005759">
    <property type="term" value="C:mitochondrial matrix"/>
    <property type="evidence" value="ECO:0007669"/>
    <property type="project" value="UniProtKB-SubCell"/>
</dbReference>
<accession>A0A9P9Y2W3</accession>
<dbReference type="PANTHER" id="PTHR22602">
    <property type="entry name" value="TRANSFERASE CAF17, MITOCHONDRIAL-RELATED"/>
    <property type="match status" value="1"/>
</dbReference>
<dbReference type="NCBIfam" id="TIGR03317">
    <property type="entry name" value="ygfZ_signature"/>
    <property type="match status" value="1"/>
</dbReference>
<dbReference type="AlphaFoldDB" id="A0A9P9Y2W3"/>
<organism evidence="7 8">
    <name type="scientific">Emericellopsis cladophorae</name>
    <dbReference type="NCBI Taxonomy" id="2686198"/>
    <lineage>
        <taxon>Eukaryota</taxon>
        <taxon>Fungi</taxon>
        <taxon>Dikarya</taxon>
        <taxon>Ascomycota</taxon>
        <taxon>Pezizomycotina</taxon>
        <taxon>Sordariomycetes</taxon>
        <taxon>Hypocreomycetidae</taxon>
        <taxon>Hypocreales</taxon>
        <taxon>Bionectriaceae</taxon>
        <taxon>Emericellopsis</taxon>
    </lineage>
</organism>
<dbReference type="InterPro" id="IPR057460">
    <property type="entry name" value="CAF17_C"/>
</dbReference>
<keyword evidence="7" id="KW-0808">Transferase</keyword>
<name>A0A9P9Y2W3_9HYPO</name>
<evidence type="ECO:0000256" key="4">
    <source>
        <dbReference type="ARBA" id="ARBA00093447"/>
    </source>
</evidence>
<dbReference type="SUPFAM" id="SSF103025">
    <property type="entry name" value="Folate-binding domain"/>
    <property type="match status" value="1"/>
</dbReference>
<dbReference type="Gene3D" id="3.30.1360.120">
    <property type="entry name" value="Probable tRNA modification gtpase trme, domain 1"/>
    <property type="match status" value="2"/>
</dbReference>
<evidence type="ECO:0000313" key="8">
    <source>
        <dbReference type="Proteomes" id="UP001055219"/>
    </source>
</evidence>
<dbReference type="InterPro" id="IPR045179">
    <property type="entry name" value="YgfZ/GcvT"/>
</dbReference>
<dbReference type="OrthoDB" id="191995at2759"/>
<dbReference type="RefSeq" id="XP_051363009.1">
    <property type="nucleotide sequence ID" value="XM_051505564.1"/>
</dbReference>
<gene>
    <name evidence="7" type="ORF">J7T54_002390</name>
</gene>
<dbReference type="GO" id="GO:0016226">
    <property type="term" value="P:iron-sulfur cluster assembly"/>
    <property type="evidence" value="ECO:0007669"/>
    <property type="project" value="TreeGrafter"/>
</dbReference>
<proteinExistence type="inferred from homology"/>
<reference evidence="7" key="2">
    <citation type="submission" date="2022-07" db="EMBL/GenBank/DDBJ databases">
        <authorList>
            <person name="Goncalves M.F.M."/>
            <person name="Hilario S."/>
            <person name="Van De Peer Y."/>
            <person name="Esteves A.C."/>
            <person name="Alves A."/>
        </authorList>
    </citation>
    <scope>NUCLEOTIDE SEQUENCE</scope>
    <source>
        <strain evidence="7">MUM 19.33</strain>
    </source>
</reference>
<evidence type="ECO:0000256" key="1">
    <source>
        <dbReference type="ARBA" id="ARBA00004305"/>
    </source>
</evidence>
<dbReference type="GeneID" id="75828902"/>
<evidence type="ECO:0000256" key="3">
    <source>
        <dbReference type="ARBA" id="ARBA00023128"/>
    </source>
</evidence>
<feature type="domain" description="CAF17 C-terminal" evidence="6">
    <location>
        <begin position="266"/>
        <end position="377"/>
    </location>
</feature>
<dbReference type="EMBL" id="JAGIXG020000015">
    <property type="protein sequence ID" value="KAI6782153.1"/>
    <property type="molecule type" value="Genomic_DNA"/>
</dbReference>
<reference evidence="7" key="1">
    <citation type="journal article" date="2021" name="J Fungi (Basel)">
        <title>Genomic and Metabolomic Analyses of the Marine Fungus Emericellopsis cladophorae: Insights into Saltwater Adaptability Mechanisms and Its Biosynthetic Potential.</title>
        <authorList>
            <person name="Goncalves M.F.M."/>
            <person name="Hilario S."/>
            <person name="Van de Peer Y."/>
            <person name="Esteves A.C."/>
            <person name="Alves A."/>
        </authorList>
    </citation>
    <scope>NUCLEOTIDE SEQUENCE</scope>
    <source>
        <strain evidence="7">MUM 19.33</strain>
    </source>
</reference>
<dbReference type="PANTHER" id="PTHR22602:SF0">
    <property type="entry name" value="TRANSFERASE CAF17, MITOCHONDRIAL-RELATED"/>
    <property type="match status" value="1"/>
</dbReference>
<comment type="similarity">
    <text evidence="4">Belongs to the GcvT family. CAF17/IBA57 subfamily.</text>
</comment>
<evidence type="ECO:0000313" key="7">
    <source>
        <dbReference type="EMBL" id="KAI6782153.1"/>
    </source>
</evidence>
<dbReference type="InterPro" id="IPR017703">
    <property type="entry name" value="YgfZ/GCV_T_CS"/>
</dbReference>